<dbReference type="EMBL" id="MFGO01000003">
    <property type="protein sequence ID" value="OGF41891.1"/>
    <property type="molecule type" value="Genomic_DNA"/>
</dbReference>
<dbReference type="Gene3D" id="3.40.1440.10">
    <property type="entry name" value="GIY-YIG endonuclease"/>
    <property type="match status" value="1"/>
</dbReference>
<organism evidence="3 4">
    <name type="scientific">Candidatus Falkowbacteria bacterium RIFOXYD2_FULL_34_120</name>
    <dbReference type="NCBI Taxonomy" id="1798007"/>
    <lineage>
        <taxon>Bacteria</taxon>
        <taxon>Candidatus Falkowiibacteriota</taxon>
    </lineage>
</organism>
<proteinExistence type="inferred from homology"/>
<sequence>MEGYVYLLKSSKKNWRYIGSTKDLKSRLEKHNDGRVRSTKFYKPLKLIYYESYSNYGLAKKREYELKNHNQEKEKLFKRLGII</sequence>
<dbReference type="SUPFAM" id="SSF82771">
    <property type="entry name" value="GIY-YIG endonuclease"/>
    <property type="match status" value="1"/>
</dbReference>
<dbReference type="Pfam" id="PF01541">
    <property type="entry name" value="GIY-YIG"/>
    <property type="match status" value="1"/>
</dbReference>
<comment type="similarity">
    <text evidence="1">Belongs to the UPF0213 family.</text>
</comment>
<reference evidence="3 4" key="1">
    <citation type="journal article" date="2016" name="Nat. Commun.">
        <title>Thousands of microbial genomes shed light on interconnected biogeochemical processes in an aquifer system.</title>
        <authorList>
            <person name="Anantharaman K."/>
            <person name="Brown C.T."/>
            <person name="Hug L.A."/>
            <person name="Sharon I."/>
            <person name="Castelle C.J."/>
            <person name="Probst A.J."/>
            <person name="Thomas B.C."/>
            <person name="Singh A."/>
            <person name="Wilkins M.J."/>
            <person name="Karaoz U."/>
            <person name="Brodie E.L."/>
            <person name="Williams K.H."/>
            <person name="Hubbard S.S."/>
            <person name="Banfield J.F."/>
        </authorList>
    </citation>
    <scope>NUCLEOTIDE SEQUENCE [LARGE SCALE GENOMIC DNA]</scope>
</reference>
<dbReference type="Proteomes" id="UP000177579">
    <property type="component" value="Unassembled WGS sequence"/>
</dbReference>
<name>A0A1F5TTI5_9BACT</name>
<feature type="domain" description="GIY-YIG" evidence="2">
    <location>
        <begin position="1"/>
        <end position="76"/>
    </location>
</feature>
<evidence type="ECO:0000313" key="4">
    <source>
        <dbReference type="Proteomes" id="UP000177579"/>
    </source>
</evidence>
<dbReference type="PANTHER" id="PTHR34477">
    <property type="entry name" value="UPF0213 PROTEIN YHBQ"/>
    <property type="match status" value="1"/>
</dbReference>
<dbReference type="InterPro" id="IPR035901">
    <property type="entry name" value="GIY-YIG_endonuc_sf"/>
</dbReference>
<evidence type="ECO:0000256" key="1">
    <source>
        <dbReference type="ARBA" id="ARBA00007435"/>
    </source>
</evidence>
<accession>A0A1F5TTI5</accession>
<dbReference type="InterPro" id="IPR050190">
    <property type="entry name" value="UPF0213_domain"/>
</dbReference>
<gene>
    <name evidence="3" type="ORF">A2531_00845</name>
</gene>
<evidence type="ECO:0000313" key="3">
    <source>
        <dbReference type="EMBL" id="OGF41891.1"/>
    </source>
</evidence>
<dbReference type="PANTHER" id="PTHR34477:SF1">
    <property type="entry name" value="UPF0213 PROTEIN YHBQ"/>
    <property type="match status" value="1"/>
</dbReference>
<dbReference type="InterPro" id="IPR000305">
    <property type="entry name" value="GIY-YIG_endonuc"/>
</dbReference>
<dbReference type="PROSITE" id="PS50164">
    <property type="entry name" value="GIY_YIG"/>
    <property type="match status" value="1"/>
</dbReference>
<dbReference type="AlphaFoldDB" id="A0A1F5TTI5"/>
<evidence type="ECO:0000259" key="2">
    <source>
        <dbReference type="PROSITE" id="PS50164"/>
    </source>
</evidence>
<comment type="caution">
    <text evidence="3">The sequence shown here is derived from an EMBL/GenBank/DDBJ whole genome shotgun (WGS) entry which is preliminary data.</text>
</comment>
<protein>
    <recommendedName>
        <fullName evidence="2">GIY-YIG domain-containing protein</fullName>
    </recommendedName>
</protein>